<evidence type="ECO:0000256" key="4">
    <source>
        <dbReference type="ARBA" id="ARBA00022912"/>
    </source>
</evidence>
<dbReference type="SUPFAM" id="SSF52799">
    <property type="entry name" value="(Phosphotyrosine protein) phosphatases II"/>
    <property type="match status" value="1"/>
</dbReference>
<keyword evidence="3" id="KW-0378">Hydrolase</keyword>
<feature type="compositionally biased region" description="Basic and acidic residues" evidence="5">
    <location>
        <begin position="206"/>
        <end position="235"/>
    </location>
</feature>
<dbReference type="GO" id="GO:0005634">
    <property type="term" value="C:nucleus"/>
    <property type="evidence" value="ECO:0007669"/>
    <property type="project" value="TreeGrafter"/>
</dbReference>
<evidence type="ECO:0000259" key="6">
    <source>
        <dbReference type="SMART" id="SM00195"/>
    </source>
</evidence>
<evidence type="ECO:0000313" key="7">
    <source>
        <dbReference type="EMBL" id="KUI58301.1"/>
    </source>
</evidence>
<accession>A0A194V378</accession>
<gene>
    <name evidence="7" type="ORF">VP1G_05595</name>
</gene>
<proteinExistence type="inferred from homology"/>
<dbReference type="SMART" id="SM00195">
    <property type="entry name" value="DSPc"/>
    <property type="match status" value="1"/>
</dbReference>
<dbReference type="OrthoDB" id="2017893at2759"/>
<dbReference type="PANTHER" id="PTHR45848:SF4">
    <property type="entry name" value="DUAL SPECIFICITY PROTEIN PHOSPHATASE 12"/>
    <property type="match status" value="1"/>
</dbReference>
<feature type="compositionally biased region" description="Polar residues" evidence="5">
    <location>
        <begin position="63"/>
        <end position="75"/>
    </location>
</feature>
<dbReference type="Proteomes" id="UP000078576">
    <property type="component" value="Unassembled WGS sequence"/>
</dbReference>
<dbReference type="EC" id="3.1.3.48" evidence="2"/>
<keyword evidence="8" id="KW-1185">Reference proteome</keyword>
<comment type="similarity">
    <text evidence="1">Belongs to the protein-tyrosine phosphatase family. Non-receptor class dual specificity subfamily.</text>
</comment>
<dbReference type="AlphaFoldDB" id="A0A194V378"/>
<reference evidence="8" key="1">
    <citation type="submission" date="2014-12" db="EMBL/GenBank/DDBJ databases">
        <title>Genome Sequence of Valsa Canker Pathogens Uncovers a Specific Adaption of Colonization on Woody Bark.</title>
        <authorList>
            <person name="Yin Z."/>
            <person name="Liu H."/>
            <person name="Gao X."/>
            <person name="Li Z."/>
            <person name="Song N."/>
            <person name="Ke X."/>
            <person name="Dai Q."/>
            <person name="Wu Y."/>
            <person name="Sun Y."/>
            <person name="Xu J.-R."/>
            <person name="Kang Z.K."/>
            <person name="Wang L."/>
            <person name="Huang L."/>
        </authorList>
    </citation>
    <scope>NUCLEOTIDE SEQUENCE [LARGE SCALE GENOMIC DNA]</scope>
    <source>
        <strain evidence="8">SXYL134</strain>
    </source>
</reference>
<dbReference type="GO" id="GO:0004725">
    <property type="term" value="F:protein tyrosine phosphatase activity"/>
    <property type="evidence" value="ECO:0007669"/>
    <property type="project" value="UniProtKB-EC"/>
</dbReference>
<dbReference type="InterPro" id="IPR029021">
    <property type="entry name" value="Prot-tyrosine_phosphatase-like"/>
</dbReference>
<evidence type="ECO:0000256" key="1">
    <source>
        <dbReference type="ARBA" id="ARBA00008601"/>
    </source>
</evidence>
<dbReference type="GO" id="GO:0008138">
    <property type="term" value="F:protein tyrosine/serine/threonine phosphatase activity"/>
    <property type="evidence" value="ECO:0007669"/>
    <property type="project" value="TreeGrafter"/>
</dbReference>
<protein>
    <recommendedName>
        <fullName evidence="2">protein-tyrosine-phosphatase</fullName>
        <ecNumber evidence="2">3.1.3.48</ecNumber>
    </recommendedName>
</protein>
<feature type="region of interest" description="Disordered" evidence="5">
    <location>
        <begin position="63"/>
        <end position="82"/>
    </location>
</feature>
<organism evidence="7 8">
    <name type="scientific">Cytospora mali</name>
    <name type="common">Apple Valsa canker fungus</name>
    <name type="synonym">Valsa mali</name>
    <dbReference type="NCBI Taxonomy" id="578113"/>
    <lineage>
        <taxon>Eukaryota</taxon>
        <taxon>Fungi</taxon>
        <taxon>Dikarya</taxon>
        <taxon>Ascomycota</taxon>
        <taxon>Pezizomycotina</taxon>
        <taxon>Sordariomycetes</taxon>
        <taxon>Sordariomycetidae</taxon>
        <taxon>Diaporthales</taxon>
        <taxon>Cytosporaceae</taxon>
        <taxon>Cytospora</taxon>
    </lineage>
</organism>
<keyword evidence="4" id="KW-0904">Protein phosphatase</keyword>
<evidence type="ECO:0000256" key="2">
    <source>
        <dbReference type="ARBA" id="ARBA00013064"/>
    </source>
</evidence>
<dbReference type="STRING" id="694573.A0A194V378"/>
<evidence type="ECO:0000256" key="5">
    <source>
        <dbReference type="SAM" id="MobiDB-lite"/>
    </source>
</evidence>
<name>A0A194V378_CYTMA</name>
<evidence type="ECO:0000313" key="8">
    <source>
        <dbReference type="Proteomes" id="UP000078576"/>
    </source>
</evidence>
<dbReference type="InterPro" id="IPR020422">
    <property type="entry name" value="TYR_PHOSPHATASE_DUAL_dom"/>
</dbReference>
<feature type="region of interest" description="Disordered" evidence="5">
    <location>
        <begin position="500"/>
        <end position="524"/>
    </location>
</feature>
<feature type="region of interest" description="Disordered" evidence="5">
    <location>
        <begin position="188"/>
        <end position="254"/>
    </location>
</feature>
<evidence type="ECO:0000256" key="3">
    <source>
        <dbReference type="ARBA" id="ARBA00022801"/>
    </source>
</evidence>
<dbReference type="PANTHER" id="PTHR45848">
    <property type="entry name" value="DUAL SPECIFICITY PROTEIN PHOSPHATASE 12 FAMILY MEMBER"/>
    <property type="match status" value="1"/>
</dbReference>
<feature type="domain" description="Tyrosine-protein phosphatase" evidence="6">
    <location>
        <begin position="107"/>
        <end position="342"/>
    </location>
</feature>
<dbReference type="Gene3D" id="3.90.190.10">
    <property type="entry name" value="Protein tyrosine phosphatase superfamily"/>
    <property type="match status" value="1"/>
</dbReference>
<sequence>MPSPNDPDRTAYIDIDDDVFCGSDGDDDNIAHDVTSLSPGCCSRFAALTGLDINEIKRELANNKQSAASTRGQNKQPPPAHLCHGPRSAFEGADHAHLQYIEYKAMALSRIDGPDELYVGGIFALRRPSAMQGKDIRCILSMIKHSFVDWQHGFEDKFIHLSVDVDDVEDEDILVHLSQAVSFIDRGLQGGEDPWPKGTVLPGGRKSREAEAKAQEARGKGEEKKGREEDGERLSLPEPGAEGEVPPTEEKIDPSKPGAVFVHCAMGKSRSVTAVVAFLLWKYPHRYGLTPSVLNPSVLQRPLDTETARNAVQAALDWVRKTREIAEPNPGFMKQLEMWVMMGMPADSHDAVEKHPIYQRWIWEREVEESAKLGKRPEWIRFEDDHADEKPKDEKDAPGKELRCKKCRRVVATKQFVIPHQPPPDARTACQHHFIEPLSWMKPVLDEGELEGRLVCPNAKCGASIGRYAWQGFKCNCREWVCPAFSLAASRVDEVAVQAGRHGPGAVGDPRAMGIRMPPGRQNL</sequence>
<dbReference type="EMBL" id="KN714711">
    <property type="protein sequence ID" value="KUI58301.1"/>
    <property type="molecule type" value="Genomic_DNA"/>
</dbReference>